<evidence type="ECO:0000256" key="6">
    <source>
        <dbReference type="SAM" id="Phobius"/>
    </source>
</evidence>
<feature type="transmembrane region" description="Helical" evidence="6">
    <location>
        <begin position="343"/>
        <end position="360"/>
    </location>
</feature>
<protein>
    <recommendedName>
        <fullName evidence="7">Major facilitator superfamily (MFS) profile domain-containing protein</fullName>
    </recommendedName>
</protein>
<feature type="transmembrane region" description="Helical" evidence="6">
    <location>
        <begin position="372"/>
        <end position="389"/>
    </location>
</feature>
<keyword evidence="3 6" id="KW-0812">Transmembrane</keyword>
<reference evidence="8" key="1">
    <citation type="submission" date="2017-02" db="EMBL/GenBank/DDBJ databases">
        <title>Genome of Microbulbifer agarilyticus GP101.</title>
        <authorList>
            <person name="Jung J."/>
            <person name="Bae S.S."/>
            <person name="Baek K."/>
        </authorList>
    </citation>
    <scope>NUCLEOTIDE SEQUENCE [LARGE SCALE GENOMIC DNA]</scope>
    <source>
        <strain evidence="8">GP101</strain>
    </source>
</reference>
<feature type="transmembrane region" description="Helical" evidence="6">
    <location>
        <begin position="491"/>
        <end position="514"/>
    </location>
</feature>
<feature type="transmembrane region" description="Helical" evidence="6">
    <location>
        <begin position="85"/>
        <end position="104"/>
    </location>
</feature>
<dbReference type="OrthoDB" id="9812221at2"/>
<proteinExistence type="predicted"/>
<dbReference type="KEGG" id="maga:Mag101_03420"/>
<keyword evidence="9" id="KW-1185">Reference proteome</keyword>
<feature type="transmembrane region" description="Helical" evidence="6">
    <location>
        <begin position="234"/>
        <end position="257"/>
    </location>
</feature>
<evidence type="ECO:0000256" key="3">
    <source>
        <dbReference type="ARBA" id="ARBA00022692"/>
    </source>
</evidence>
<feature type="transmembrane region" description="Helical" evidence="6">
    <location>
        <begin position="210"/>
        <end position="228"/>
    </location>
</feature>
<keyword evidence="2" id="KW-0813">Transport</keyword>
<organism evidence="8 9">
    <name type="scientific">Microbulbifer agarilyticus</name>
    <dbReference type="NCBI Taxonomy" id="260552"/>
    <lineage>
        <taxon>Bacteria</taxon>
        <taxon>Pseudomonadati</taxon>
        <taxon>Pseudomonadota</taxon>
        <taxon>Gammaproteobacteria</taxon>
        <taxon>Cellvibrionales</taxon>
        <taxon>Microbulbiferaceae</taxon>
        <taxon>Microbulbifer</taxon>
    </lineage>
</organism>
<comment type="subcellular location">
    <subcellularLocation>
        <location evidence="1">Membrane</location>
        <topology evidence="1">Multi-pass membrane protein</topology>
    </subcellularLocation>
</comment>
<dbReference type="PANTHER" id="PTHR42718:SF9">
    <property type="entry name" value="MAJOR FACILITATOR SUPERFAMILY MULTIDRUG TRANSPORTER MFSC"/>
    <property type="match status" value="1"/>
</dbReference>
<feature type="transmembrane region" description="Helical" evidence="6">
    <location>
        <begin position="19"/>
        <end position="43"/>
    </location>
</feature>
<feature type="transmembrane region" description="Helical" evidence="6">
    <location>
        <begin position="143"/>
        <end position="165"/>
    </location>
</feature>
<dbReference type="InterPro" id="IPR011701">
    <property type="entry name" value="MFS"/>
</dbReference>
<evidence type="ECO:0000313" key="8">
    <source>
        <dbReference type="EMBL" id="AQQ66795.1"/>
    </source>
</evidence>
<name>A0A1Q2M248_9GAMM</name>
<feature type="transmembrane region" description="Helical" evidence="6">
    <location>
        <begin position="312"/>
        <end position="331"/>
    </location>
</feature>
<dbReference type="RefSeq" id="WP_077400810.1">
    <property type="nucleotide sequence ID" value="NZ_CP019650.1"/>
</dbReference>
<evidence type="ECO:0000259" key="7">
    <source>
        <dbReference type="PROSITE" id="PS50850"/>
    </source>
</evidence>
<feature type="transmembrane region" description="Helical" evidence="6">
    <location>
        <begin position="171"/>
        <end position="189"/>
    </location>
</feature>
<evidence type="ECO:0000256" key="4">
    <source>
        <dbReference type="ARBA" id="ARBA00022989"/>
    </source>
</evidence>
<dbReference type="EMBL" id="CP019650">
    <property type="protein sequence ID" value="AQQ66795.1"/>
    <property type="molecule type" value="Genomic_DNA"/>
</dbReference>
<dbReference type="Pfam" id="PF07690">
    <property type="entry name" value="MFS_1"/>
    <property type="match status" value="1"/>
</dbReference>
<dbReference type="PROSITE" id="PS50850">
    <property type="entry name" value="MFS"/>
    <property type="match status" value="1"/>
</dbReference>
<dbReference type="AlphaFoldDB" id="A0A1Q2M248"/>
<dbReference type="CDD" id="cd17321">
    <property type="entry name" value="MFS_MMR_MDR_like"/>
    <property type="match status" value="1"/>
</dbReference>
<dbReference type="eggNOG" id="COG0477">
    <property type="taxonomic scope" value="Bacteria"/>
</dbReference>
<keyword evidence="4 6" id="KW-1133">Transmembrane helix</keyword>
<sequence>MSVEAPVEQTYSKRGMWTVLAMTAMCMTVVAYNTTAITTVIPMLRKDLDLSPSEVQGIMAVYMVATSSLMPIMGRCADLFGRVRIFVLGMLTFACGSLLVAISTGGTEMLLGRMLQGFGASSLFGTSLSLLTSATPPKNRPVIVGVWGAMIALGMSLGPIIGGALGQYLNWRWIFYMDLIVLGLALVLVRIVSSNKYVPATQRLNKSLDILGGILLILTLGPIAYGLANSSLAGWSSPVTLASIGIGLVSGIAFWWREQHCESPLLHLDYFRHPRFKMAALGIFIAGFNLLGFFIFYNLFVQSPAAFGMSPVEAGAAVLPMTAVMLVFSIWGPKILGPYSYRWPITVGMLCLALSGILLSTVSNDSTYRDTWWMLLVTGVGFGLTIPLLPRIGLRLCAEEHTGQASGMVNACLTFGASVGSVVAGAAHVASIRKHLETVLHALPGKSEQRHELAQALANGSNSDILTKLGTLKPETSHALQQALRDVQDDAFGAAMLTCSVVSIVGVVIALYLMRGPVPEEGSAKELLRH</sequence>
<dbReference type="SUPFAM" id="SSF103473">
    <property type="entry name" value="MFS general substrate transporter"/>
    <property type="match status" value="1"/>
</dbReference>
<feature type="transmembrane region" description="Helical" evidence="6">
    <location>
        <begin position="110"/>
        <end position="131"/>
    </location>
</feature>
<dbReference type="Gene3D" id="1.20.1720.10">
    <property type="entry name" value="Multidrug resistance protein D"/>
    <property type="match status" value="1"/>
</dbReference>
<feature type="transmembrane region" description="Helical" evidence="6">
    <location>
        <begin position="278"/>
        <end position="300"/>
    </location>
</feature>
<evidence type="ECO:0000256" key="5">
    <source>
        <dbReference type="ARBA" id="ARBA00023136"/>
    </source>
</evidence>
<dbReference type="InterPro" id="IPR020846">
    <property type="entry name" value="MFS_dom"/>
</dbReference>
<evidence type="ECO:0000256" key="1">
    <source>
        <dbReference type="ARBA" id="ARBA00004141"/>
    </source>
</evidence>
<dbReference type="GO" id="GO:0022857">
    <property type="term" value="F:transmembrane transporter activity"/>
    <property type="evidence" value="ECO:0007669"/>
    <property type="project" value="InterPro"/>
</dbReference>
<gene>
    <name evidence="8" type="ORF">Mag101_03420</name>
</gene>
<dbReference type="Gene3D" id="1.20.1250.20">
    <property type="entry name" value="MFS general substrate transporter like domains"/>
    <property type="match status" value="1"/>
</dbReference>
<evidence type="ECO:0000256" key="2">
    <source>
        <dbReference type="ARBA" id="ARBA00022448"/>
    </source>
</evidence>
<feature type="domain" description="Major facilitator superfamily (MFS) profile" evidence="7">
    <location>
        <begin position="19"/>
        <end position="518"/>
    </location>
</feature>
<dbReference type="STRING" id="260552.Mag101_03420"/>
<dbReference type="PRINTS" id="PR01036">
    <property type="entry name" value="TCRTETB"/>
</dbReference>
<keyword evidence="5 6" id="KW-0472">Membrane</keyword>
<dbReference type="InterPro" id="IPR036259">
    <property type="entry name" value="MFS_trans_sf"/>
</dbReference>
<evidence type="ECO:0000313" key="9">
    <source>
        <dbReference type="Proteomes" id="UP000188219"/>
    </source>
</evidence>
<accession>A0A1Q2M248</accession>
<dbReference type="PANTHER" id="PTHR42718">
    <property type="entry name" value="MAJOR FACILITATOR SUPERFAMILY MULTIDRUG TRANSPORTER MFSC"/>
    <property type="match status" value="1"/>
</dbReference>
<dbReference type="GO" id="GO:0016020">
    <property type="term" value="C:membrane"/>
    <property type="evidence" value="ECO:0007669"/>
    <property type="project" value="UniProtKB-SubCell"/>
</dbReference>
<dbReference type="Proteomes" id="UP000188219">
    <property type="component" value="Chromosome"/>
</dbReference>